<dbReference type="GO" id="GO:0042626">
    <property type="term" value="F:ATPase-coupled transmembrane transporter activity"/>
    <property type="evidence" value="ECO:0007669"/>
    <property type="project" value="TreeGrafter"/>
</dbReference>
<reference evidence="6" key="1">
    <citation type="submission" date="2018-08" db="EMBL/GenBank/DDBJ databases">
        <authorList>
            <person name="Jin W."/>
            <person name="Wang H."/>
            <person name="Yang Y."/>
            <person name="Li M."/>
            <person name="Liu J."/>
        </authorList>
    </citation>
    <scope>NUCLEOTIDE SEQUENCE</scope>
    <source>
        <strain evidence="6">AESS21</strain>
    </source>
</reference>
<dbReference type="InterPro" id="IPR015856">
    <property type="entry name" value="ABC_transpr_CbiO/EcfA_su"/>
</dbReference>
<evidence type="ECO:0000256" key="2">
    <source>
        <dbReference type="ARBA" id="ARBA00022448"/>
    </source>
</evidence>
<comment type="caution">
    <text evidence="6">The sequence shown here is derived from an EMBL/GenBank/DDBJ whole genome shotgun (WGS) entry which is preliminary data.</text>
</comment>
<dbReference type="Gene3D" id="3.40.50.300">
    <property type="entry name" value="P-loop containing nucleotide triphosphate hydrolases"/>
    <property type="match status" value="1"/>
</dbReference>
<dbReference type="PANTHER" id="PTHR43553:SF24">
    <property type="entry name" value="ENERGY-COUPLING FACTOR TRANSPORTER ATP-BINDING PROTEIN ECFA1"/>
    <property type="match status" value="1"/>
</dbReference>
<accession>A0A944CEG8</accession>
<dbReference type="SMART" id="SM00382">
    <property type="entry name" value="AAA"/>
    <property type="match status" value="1"/>
</dbReference>
<dbReference type="Proteomes" id="UP000705379">
    <property type="component" value="Unassembled WGS sequence"/>
</dbReference>
<dbReference type="InterPro" id="IPR003593">
    <property type="entry name" value="AAA+_ATPase"/>
</dbReference>
<protein>
    <submittedName>
        <fullName evidence="6">ABC transporter ATP-binding protein</fullName>
    </submittedName>
</protein>
<evidence type="ECO:0000259" key="5">
    <source>
        <dbReference type="PROSITE" id="PS50893"/>
    </source>
</evidence>
<evidence type="ECO:0000256" key="4">
    <source>
        <dbReference type="ARBA" id="ARBA00022840"/>
    </source>
</evidence>
<dbReference type="GO" id="GO:0016887">
    <property type="term" value="F:ATP hydrolysis activity"/>
    <property type="evidence" value="ECO:0007669"/>
    <property type="project" value="InterPro"/>
</dbReference>
<dbReference type="EMBL" id="QTKU01000004">
    <property type="protein sequence ID" value="MBS8261584.1"/>
    <property type="molecule type" value="Genomic_DNA"/>
</dbReference>
<keyword evidence="3" id="KW-0547">Nucleotide-binding</keyword>
<keyword evidence="4 6" id="KW-0067">ATP-binding</keyword>
<sequence>MAFWNRKNKDTKSKEAAIAADFDASDKPYAVLQNVSLELEGRTVLQDISLSLREARVGVVGLNGSGKSSLVRLFNGLRMTTGGEVRMFGVSTEALREDLPRYVGFVFQNPDHQAIFPTVEEEIAFGLTQLGVARAEARTQALAFLDRHHCRHLAEKPFADLSEGQKQLICLLAVLVMKPKLLILDEPMSSLDGLATRRIERKLAELDQKIVMISHDLDLLRNFDRVLWVDEGKIRMDSVPGDVLPAYQADLEQRAERDPEGLQP</sequence>
<dbReference type="InterPro" id="IPR027417">
    <property type="entry name" value="P-loop_NTPase"/>
</dbReference>
<proteinExistence type="inferred from homology"/>
<organism evidence="6 7">
    <name type="scientific">Roseibium polysiphoniae</name>
    <dbReference type="NCBI Taxonomy" id="2571221"/>
    <lineage>
        <taxon>Bacteria</taxon>
        <taxon>Pseudomonadati</taxon>
        <taxon>Pseudomonadota</taxon>
        <taxon>Alphaproteobacteria</taxon>
        <taxon>Hyphomicrobiales</taxon>
        <taxon>Stappiaceae</taxon>
        <taxon>Roseibium</taxon>
    </lineage>
</organism>
<dbReference type="CDD" id="cd03225">
    <property type="entry name" value="ABC_cobalt_CbiO_domain1"/>
    <property type="match status" value="1"/>
</dbReference>
<dbReference type="GO" id="GO:0005524">
    <property type="term" value="F:ATP binding"/>
    <property type="evidence" value="ECO:0007669"/>
    <property type="project" value="UniProtKB-KW"/>
</dbReference>
<gene>
    <name evidence="6" type="ORF">DYI23_15265</name>
</gene>
<dbReference type="InterPro" id="IPR050095">
    <property type="entry name" value="ECF_ABC_transporter_ATP-bd"/>
</dbReference>
<dbReference type="GO" id="GO:0043190">
    <property type="term" value="C:ATP-binding cassette (ABC) transporter complex"/>
    <property type="evidence" value="ECO:0007669"/>
    <property type="project" value="TreeGrafter"/>
</dbReference>
<dbReference type="PROSITE" id="PS50893">
    <property type="entry name" value="ABC_TRANSPORTER_2"/>
    <property type="match status" value="1"/>
</dbReference>
<keyword evidence="2" id="KW-0813">Transport</keyword>
<dbReference type="PANTHER" id="PTHR43553">
    <property type="entry name" value="HEAVY METAL TRANSPORTER"/>
    <property type="match status" value="1"/>
</dbReference>
<name>A0A944CEG8_9HYPH</name>
<evidence type="ECO:0000256" key="3">
    <source>
        <dbReference type="ARBA" id="ARBA00022741"/>
    </source>
</evidence>
<evidence type="ECO:0000313" key="7">
    <source>
        <dbReference type="Proteomes" id="UP000705379"/>
    </source>
</evidence>
<dbReference type="InterPro" id="IPR003439">
    <property type="entry name" value="ABC_transporter-like_ATP-bd"/>
</dbReference>
<feature type="domain" description="ABC transporter" evidence="5">
    <location>
        <begin position="30"/>
        <end position="256"/>
    </location>
</feature>
<dbReference type="SUPFAM" id="SSF52540">
    <property type="entry name" value="P-loop containing nucleoside triphosphate hydrolases"/>
    <property type="match status" value="1"/>
</dbReference>
<dbReference type="Pfam" id="PF00005">
    <property type="entry name" value="ABC_tran"/>
    <property type="match status" value="1"/>
</dbReference>
<evidence type="ECO:0000256" key="1">
    <source>
        <dbReference type="ARBA" id="ARBA00005417"/>
    </source>
</evidence>
<dbReference type="AlphaFoldDB" id="A0A944CEG8"/>
<comment type="similarity">
    <text evidence="1">Belongs to the ABC transporter superfamily.</text>
</comment>
<evidence type="ECO:0000313" key="6">
    <source>
        <dbReference type="EMBL" id="MBS8261584.1"/>
    </source>
</evidence>
<dbReference type="RefSeq" id="WP_213216992.1">
    <property type="nucleotide sequence ID" value="NZ_QTKU01000004.1"/>
</dbReference>
<reference evidence="6" key="2">
    <citation type="journal article" date="2021" name="Microorganisms">
        <title>Bacterial Dimethylsulfoniopropionate Biosynthesis in the East China Sea.</title>
        <authorList>
            <person name="Liu J."/>
            <person name="Zhang Y."/>
            <person name="Liu J."/>
            <person name="Zhong H."/>
            <person name="Williams B.T."/>
            <person name="Zheng Y."/>
            <person name="Curson A.R.J."/>
            <person name="Sun C."/>
            <person name="Sun H."/>
            <person name="Song D."/>
            <person name="Wagner Mackenzie B."/>
            <person name="Bermejo Martinez A."/>
            <person name="Todd J.D."/>
            <person name="Zhang X.H."/>
        </authorList>
    </citation>
    <scope>NUCLEOTIDE SEQUENCE</scope>
    <source>
        <strain evidence="6">AESS21</strain>
    </source>
</reference>